<comment type="caution">
    <text evidence="3">The sequence shown here is derived from an EMBL/GenBank/DDBJ whole genome shotgun (WGS) entry which is preliminary data.</text>
</comment>
<dbReference type="AlphaFoldDB" id="A0A9W8YQ79"/>
<reference evidence="3" key="1">
    <citation type="submission" date="2022-10" db="EMBL/GenBank/DDBJ databases">
        <title>Tapping the CABI collections for fungal endophytes: first genome assemblies for Collariella, Neodidymelliopsis, Ascochyta clinopodiicola, Didymella pomorum, Didymosphaeria variabile, Neocosmospora piperis and Neocucurbitaria cava.</title>
        <authorList>
            <person name="Hill R."/>
        </authorList>
    </citation>
    <scope>NUCLEOTIDE SEQUENCE</scope>
    <source>
        <strain evidence="3">IMI 355082</strain>
    </source>
</reference>
<dbReference type="Gene3D" id="3.20.20.80">
    <property type="entry name" value="Glycosidases"/>
    <property type="match status" value="1"/>
</dbReference>
<protein>
    <recommendedName>
        <fullName evidence="2">GH18 domain-containing protein</fullName>
    </recommendedName>
</protein>
<evidence type="ECO:0000259" key="2">
    <source>
        <dbReference type="PROSITE" id="PS51910"/>
    </source>
</evidence>
<dbReference type="Proteomes" id="UP001140453">
    <property type="component" value="Unassembled WGS sequence"/>
</dbReference>
<dbReference type="OrthoDB" id="3012298at2759"/>
<proteinExistence type="predicted"/>
<dbReference type="EMBL" id="JAPEVB010000004">
    <property type="protein sequence ID" value="KAJ4389236.1"/>
    <property type="molecule type" value="Genomic_DNA"/>
</dbReference>
<dbReference type="GO" id="GO:0005975">
    <property type="term" value="P:carbohydrate metabolic process"/>
    <property type="evidence" value="ECO:0007669"/>
    <property type="project" value="InterPro"/>
</dbReference>
<accession>A0A9W8YQ79</accession>
<dbReference type="SUPFAM" id="SSF51445">
    <property type="entry name" value="(Trans)glycosidases"/>
    <property type="match status" value="1"/>
</dbReference>
<feature type="compositionally biased region" description="Basic and acidic residues" evidence="1">
    <location>
        <begin position="410"/>
        <end position="420"/>
    </location>
</feature>
<dbReference type="PANTHER" id="PTHR45708:SF60">
    <property type="entry name" value="III CHITINASE, PUTATIVE (AFU_ORTHOLOGUE AFUA_5G03850)-RELATED"/>
    <property type="match status" value="1"/>
</dbReference>
<feature type="region of interest" description="Disordered" evidence="1">
    <location>
        <begin position="394"/>
        <end position="420"/>
    </location>
</feature>
<organism evidence="3 4">
    <name type="scientific">Gnomoniopsis smithogilvyi</name>
    <dbReference type="NCBI Taxonomy" id="1191159"/>
    <lineage>
        <taxon>Eukaryota</taxon>
        <taxon>Fungi</taxon>
        <taxon>Dikarya</taxon>
        <taxon>Ascomycota</taxon>
        <taxon>Pezizomycotina</taxon>
        <taxon>Sordariomycetes</taxon>
        <taxon>Sordariomycetidae</taxon>
        <taxon>Diaporthales</taxon>
        <taxon>Gnomoniaceae</taxon>
        <taxon>Gnomoniopsis</taxon>
    </lineage>
</organism>
<dbReference type="InterPro" id="IPR001223">
    <property type="entry name" value="Glyco_hydro18_cat"/>
</dbReference>
<dbReference type="InterPro" id="IPR017853">
    <property type="entry name" value="GH"/>
</dbReference>
<evidence type="ECO:0000313" key="4">
    <source>
        <dbReference type="Proteomes" id="UP001140453"/>
    </source>
</evidence>
<feature type="domain" description="GH18" evidence="2">
    <location>
        <begin position="83"/>
        <end position="368"/>
    </location>
</feature>
<evidence type="ECO:0000256" key="1">
    <source>
        <dbReference type="SAM" id="MobiDB-lite"/>
    </source>
</evidence>
<sequence>MLDQLLPLLVFLKQTWRRLLIYKTLLFLNPSFVLKRLIWPRSQPRFPDSFAPSHGALIAEKASPPGPVSVSEKMAPVPTPGLPRVVVYFQSHHNPDGSPVSILPLIQQPGIRLTHLMLAAFHINRKPDPSQIITLNDNVPAHPSFDNIWREIKVLQQAGVKVLGMLGGAAKGAFAKETLDSEDDAVFELYYGAVRDMVRERGLDGLDLDVEEPFSLGGVIKLIDRLRADFGKDFVITLAPVAPAMLDVRRNLSGFDYEALEVMRGRDIAFYNCQFYCGWGDCSNPVLYEMILMHGWAPEKIVVGLVTNPANGSGFIPFNVLATVIPLMVGQHKKFGGVMGWEYFNSLPGGRERPWEWAQWMTRVMGADQTMLPEVIAPVGKIEAPPAEEKVVEVDADEDGKGEAPLPEAFEYHSEGLAED</sequence>
<keyword evidence="4" id="KW-1185">Reference proteome</keyword>
<dbReference type="InterPro" id="IPR050542">
    <property type="entry name" value="Glycosyl_Hydrlase18_Chitinase"/>
</dbReference>
<evidence type="ECO:0000313" key="3">
    <source>
        <dbReference type="EMBL" id="KAJ4389236.1"/>
    </source>
</evidence>
<dbReference type="GO" id="GO:0004568">
    <property type="term" value="F:chitinase activity"/>
    <property type="evidence" value="ECO:0007669"/>
    <property type="project" value="TreeGrafter"/>
</dbReference>
<dbReference type="GO" id="GO:0005576">
    <property type="term" value="C:extracellular region"/>
    <property type="evidence" value="ECO:0007669"/>
    <property type="project" value="TreeGrafter"/>
</dbReference>
<dbReference type="PANTHER" id="PTHR45708">
    <property type="entry name" value="ENDOCHITINASE"/>
    <property type="match status" value="1"/>
</dbReference>
<dbReference type="PROSITE" id="PS51910">
    <property type="entry name" value="GH18_2"/>
    <property type="match status" value="1"/>
</dbReference>
<gene>
    <name evidence="3" type="ORF">N0V93_006700</name>
</gene>
<name>A0A9W8YQ79_9PEZI</name>